<dbReference type="EMBL" id="QPJY01000001">
    <property type="protein sequence ID" value="RCX32904.1"/>
    <property type="molecule type" value="Genomic_DNA"/>
</dbReference>
<dbReference type="Pfam" id="PF01565">
    <property type="entry name" value="FAD_binding_4"/>
    <property type="match status" value="1"/>
</dbReference>
<evidence type="ECO:0000313" key="5">
    <source>
        <dbReference type="EMBL" id="RCX32904.1"/>
    </source>
</evidence>
<keyword evidence="6" id="KW-1185">Reference proteome</keyword>
<name>A0A369CM21_9GAMM</name>
<dbReference type="GO" id="GO:0004458">
    <property type="term" value="F:D-lactate dehydrogenase (cytochrome) activity"/>
    <property type="evidence" value="ECO:0007669"/>
    <property type="project" value="TreeGrafter"/>
</dbReference>
<dbReference type="OrthoDB" id="9811557at2"/>
<dbReference type="InterPro" id="IPR006094">
    <property type="entry name" value="Oxid_FAD_bind_N"/>
</dbReference>
<organism evidence="5 6">
    <name type="scientific">Thioalbus denitrificans</name>
    <dbReference type="NCBI Taxonomy" id="547122"/>
    <lineage>
        <taxon>Bacteria</taxon>
        <taxon>Pseudomonadati</taxon>
        <taxon>Pseudomonadota</taxon>
        <taxon>Gammaproteobacteria</taxon>
        <taxon>Chromatiales</taxon>
        <taxon>Ectothiorhodospiraceae</taxon>
        <taxon>Thioalbus</taxon>
    </lineage>
</organism>
<feature type="domain" description="FAD-binding PCMH-type" evidence="4">
    <location>
        <begin position="42"/>
        <end position="232"/>
    </location>
</feature>
<comment type="caution">
    <text evidence="5">The sequence shown here is derived from an EMBL/GenBank/DDBJ whole genome shotgun (WGS) entry which is preliminary data.</text>
</comment>
<dbReference type="InterPro" id="IPR016170">
    <property type="entry name" value="Cytok_DH_C_sf"/>
</dbReference>
<dbReference type="Gene3D" id="3.30.43.10">
    <property type="entry name" value="Uridine Diphospho-n-acetylenolpyruvylglucosamine Reductase, domain 2"/>
    <property type="match status" value="1"/>
</dbReference>
<reference evidence="5 6" key="1">
    <citation type="submission" date="2018-07" db="EMBL/GenBank/DDBJ databases">
        <title>Genomic Encyclopedia of Type Strains, Phase IV (KMG-IV): sequencing the most valuable type-strain genomes for metagenomic binning, comparative biology and taxonomic classification.</title>
        <authorList>
            <person name="Goeker M."/>
        </authorList>
    </citation>
    <scope>NUCLEOTIDE SEQUENCE [LARGE SCALE GENOMIC DNA]</scope>
    <source>
        <strain evidence="5 6">DSM 26407</strain>
    </source>
</reference>
<dbReference type="Gene3D" id="3.40.462.10">
    <property type="entry name" value="FAD-linked oxidases, C-terminal domain"/>
    <property type="match status" value="1"/>
</dbReference>
<dbReference type="AlphaFoldDB" id="A0A369CM21"/>
<proteinExistence type="inferred from homology"/>
<keyword evidence="3" id="KW-0274">FAD</keyword>
<sequence>MGNDALPPDERHASALAAWREVLGTARVLGPDQARARYPQDTSGTRRALAGALLPGTVPEVQEAVRLAQRHAVPLYPISTGNNWGYGGAHPVRDGCMVLDLSGLRAIRRLDPELATVTVEPGVTQAQLRAHLDRHRLPFMVPATGAGPRCSLLGNALERGYGLTPYADHFGAVTSLEAVLADGSLYRPALAEMGAPDVDEVFKWGIGPYLDGLFTQGAFGVVTAGTIALAHRPERVESFFFELREESHLPAAVAAVRAILTDLEGVSGSINLMNRRRVVSMVEPFPAAEVPPRQAVPEEVVARLARRQRLPAWLGVGALYGTAAVVRAARARVRRHLRGVPTRALFLNRGRLGPLRGLSRLIPGALGEGARARLESLALGLEILEGIPNEVALPLACWRAGRGGEPGARDPARDGCGVLWYSPLVPMRPETVADYAGMVTRVALEHGIDPLITLTSLSARCFDSTVPLLFDRADALHGDQARRCFAALFQAGRDRGLLPYRLGVEEMDRFARLAPGAGALAARLRAVLDPGDILSPGRYTAQEAERAGGKGT</sequence>
<dbReference type="SUPFAM" id="SSF55103">
    <property type="entry name" value="FAD-linked oxidases, C-terminal domain"/>
    <property type="match status" value="1"/>
</dbReference>
<dbReference type="InterPro" id="IPR036318">
    <property type="entry name" value="FAD-bd_PCMH-like_sf"/>
</dbReference>
<evidence type="ECO:0000256" key="1">
    <source>
        <dbReference type="ARBA" id="ARBA00008000"/>
    </source>
</evidence>
<dbReference type="PANTHER" id="PTHR11748">
    <property type="entry name" value="D-LACTATE DEHYDROGENASE"/>
    <property type="match status" value="1"/>
</dbReference>
<evidence type="ECO:0000256" key="2">
    <source>
        <dbReference type="ARBA" id="ARBA00022630"/>
    </source>
</evidence>
<dbReference type="GO" id="GO:1903457">
    <property type="term" value="P:lactate catabolic process"/>
    <property type="evidence" value="ECO:0007669"/>
    <property type="project" value="TreeGrafter"/>
</dbReference>
<dbReference type="PANTHER" id="PTHR11748:SF111">
    <property type="entry name" value="D-LACTATE DEHYDROGENASE, MITOCHONDRIAL-RELATED"/>
    <property type="match status" value="1"/>
</dbReference>
<dbReference type="SUPFAM" id="SSF56176">
    <property type="entry name" value="FAD-binding/transporter-associated domain-like"/>
    <property type="match status" value="1"/>
</dbReference>
<comment type="similarity">
    <text evidence="1">Belongs to the FAD-binding oxidoreductase/transferase type 4 family.</text>
</comment>
<dbReference type="GO" id="GO:0008720">
    <property type="term" value="F:D-lactate dehydrogenase (NAD+) activity"/>
    <property type="evidence" value="ECO:0007669"/>
    <property type="project" value="TreeGrafter"/>
</dbReference>
<dbReference type="InterPro" id="IPR016164">
    <property type="entry name" value="FAD-linked_Oxase-like_C"/>
</dbReference>
<dbReference type="InterPro" id="IPR016169">
    <property type="entry name" value="FAD-bd_PCMH_sub2"/>
</dbReference>
<evidence type="ECO:0000313" key="6">
    <source>
        <dbReference type="Proteomes" id="UP000252707"/>
    </source>
</evidence>
<dbReference type="Gene3D" id="3.30.465.10">
    <property type="match status" value="1"/>
</dbReference>
<evidence type="ECO:0000256" key="3">
    <source>
        <dbReference type="ARBA" id="ARBA00022827"/>
    </source>
</evidence>
<dbReference type="RefSeq" id="WP_114277802.1">
    <property type="nucleotide sequence ID" value="NZ_QPJY01000001.1"/>
</dbReference>
<protein>
    <submittedName>
        <fullName evidence="5">FAD/FMN-containing dehydrogenase</fullName>
    </submittedName>
</protein>
<dbReference type="InterPro" id="IPR016167">
    <property type="entry name" value="FAD-bd_PCMH_sub1"/>
</dbReference>
<gene>
    <name evidence="5" type="ORF">DFQ59_101202</name>
</gene>
<keyword evidence="2" id="KW-0285">Flavoprotein</keyword>
<accession>A0A369CM21</accession>
<dbReference type="PROSITE" id="PS51387">
    <property type="entry name" value="FAD_PCMH"/>
    <property type="match status" value="1"/>
</dbReference>
<dbReference type="InterPro" id="IPR016166">
    <property type="entry name" value="FAD-bd_PCMH"/>
</dbReference>
<dbReference type="GO" id="GO:0071949">
    <property type="term" value="F:FAD binding"/>
    <property type="evidence" value="ECO:0007669"/>
    <property type="project" value="InterPro"/>
</dbReference>
<dbReference type="Proteomes" id="UP000252707">
    <property type="component" value="Unassembled WGS sequence"/>
</dbReference>
<evidence type="ECO:0000259" key="4">
    <source>
        <dbReference type="PROSITE" id="PS51387"/>
    </source>
</evidence>